<proteinExistence type="predicted"/>
<dbReference type="AlphaFoldDB" id="A0A3S3NNR4"/>
<dbReference type="Proteomes" id="UP000283530">
    <property type="component" value="Unassembled WGS sequence"/>
</dbReference>
<sequence>MQLMCTEKFQLTICRFDQIGPKFPNLEMDKVSTYEENHPEAQGRMNRSNTETGHSALSGDTYGYSRTNSETSTFSELNDENSSVDEASPLGWPVAKSMKRSQAILSRLGMKQHNDVPETKCDEKTLNSDLETMKERFSKLLLGEDMSGSGKGVCTAVAISNAITNLFASVFGQFWRLEPLAPEKKSMWKREMDCLLSVCDYIVEFIPSSQNFPEGTTLEVMTSRRRSDISINLPALQKLDAMLLDILGSFSDTEIWYVEDGNLSSNKSSSGSFRRIIQRKEEKWWLPVPCVPPLGLSEKSRKQLQHKRECANQILKAAMVINSSILDEMEVPETYLATLPKSGRASLGDSVHRYMSTADKFSPDYLLDCLNITTEHEALEVADRIEASMYVWRRKSCLYNSQSSWDTVKDLMADGDKNVRLANRADSLLSCLKQRYPGLSQTTLDTSKIQYNKDVGQSILESYSRVLESLAFNIAALIDDVLYVDGSVKHRSK</sequence>
<dbReference type="STRING" id="337451.A0A3S3NNR4"/>
<dbReference type="PROSITE" id="PS51334">
    <property type="entry name" value="PRONE"/>
    <property type="match status" value="1"/>
</dbReference>
<evidence type="ECO:0000256" key="1">
    <source>
        <dbReference type="ARBA" id="ARBA00022658"/>
    </source>
</evidence>
<evidence type="ECO:0000256" key="3">
    <source>
        <dbReference type="SAM" id="MobiDB-lite"/>
    </source>
</evidence>
<dbReference type="PANTHER" id="PTHR33101:SF47">
    <property type="entry name" value="ROP GUANINE NUCLEOTIDE EXCHANGE FACTOR 2-RELATED"/>
    <property type="match status" value="1"/>
</dbReference>
<evidence type="ECO:0000256" key="2">
    <source>
        <dbReference type="PROSITE-ProRule" id="PRU00663"/>
    </source>
</evidence>
<feature type="region of interest" description="Disordered" evidence="3">
    <location>
        <begin position="37"/>
        <end position="90"/>
    </location>
</feature>
<feature type="compositionally biased region" description="Polar residues" evidence="3">
    <location>
        <begin position="64"/>
        <end position="76"/>
    </location>
</feature>
<dbReference type="Gene3D" id="1.20.58.2010">
    <property type="entry name" value="PRONE domain, subdomain 1"/>
    <property type="match status" value="2"/>
</dbReference>
<feature type="compositionally biased region" description="Polar residues" evidence="3">
    <location>
        <begin position="45"/>
        <end position="55"/>
    </location>
</feature>
<evidence type="ECO:0000313" key="6">
    <source>
        <dbReference type="Proteomes" id="UP000283530"/>
    </source>
</evidence>
<organism evidence="5 6">
    <name type="scientific">Cinnamomum micranthum f. kanehirae</name>
    <dbReference type="NCBI Taxonomy" id="337451"/>
    <lineage>
        <taxon>Eukaryota</taxon>
        <taxon>Viridiplantae</taxon>
        <taxon>Streptophyta</taxon>
        <taxon>Embryophyta</taxon>
        <taxon>Tracheophyta</taxon>
        <taxon>Spermatophyta</taxon>
        <taxon>Magnoliopsida</taxon>
        <taxon>Magnoliidae</taxon>
        <taxon>Laurales</taxon>
        <taxon>Lauraceae</taxon>
        <taxon>Cinnamomum</taxon>
    </lineage>
</organism>
<protein>
    <submittedName>
        <fullName evidence="5">Rop guanine nucleotide exchange factor 3-like protein</fullName>
    </submittedName>
</protein>
<reference evidence="5 6" key="1">
    <citation type="journal article" date="2019" name="Nat. Plants">
        <title>Stout camphor tree genome fills gaps in understanding of flowering plant genome evolution.</title>
        <authorList>
            <person name="Chaw S.M."/>
            <person name="Liu Y.C."/>
            <person name="Wu Y.W."/>
            <person name="Wang H.Y."/>
            <person name="Lin C.I."/>
            <person name="Wu C.S."/>
            <person name="Ke H.M."/>
            <person name="Chang L.Y."/>
            <person name="Hsu C.Y."/>
            <person name="Yang H.T."/>
            <person name="Sudianto E."/>
            <person name="Hsu M.H."/>
            <person name="Wu K.P."/>
            <person name="Wang L.N."/>
            <person name="Leebens-Mack J.H."/>
            <person name="Tsai I.J."/>
        </authorList>
    </citation>
    <scope>NUCLEOTIDE SEQUENCE [LARGE SCALE GENOMIC DNA]</scope>
    <source>
        <strain evidence="6">cv. Chaw 1501</strain>
        <tissue evidence="5">Young leaves</tissue>
    </source>
</reference>
<dbReference type="InterPro" id="IPR005512">
    <property type="entry name" value="PRONE_dom"/>
</dbReference>
<feature type="domain" description="PRONE" evidence="4">
    <location>
        <begin position="120"/>
        <end position="493"/>
    </location>
</feature>
<evidence type="ECO:0000259" key="4">
    <source>
        <dbReference type="PROSITE" id="PS51334"/>
    </source>
</evidence>
<dbReference type="OrthoDB" id="1053009at2759"/>
<dbReference type="FunFam" id="1.20.58.2010:FF:000003">
    <property type="entry name" value="Rop guanine nucleotide exchange factor 14"/>
    <property type="match status" value="1"/>
</dbReference>
<evidence type="ECO:0000313" key="5">
    <source>
        <dbReference type="EMBL" id="RWR72202.1"/>
    </source>
</evidence>
<dbReference type="PANTHER" id="PTHR33101">
    <property type="entry name" value="ROP GUANINE NUCLEOTIDE EXCHANGE FACTOR 1"/>
    <property type="match status" value="1"/>
</dbReference>
<gene>
    <name evidence="5" type="ORF">CKAN_00041200</name>
</gene>
<dbReference type="FunFam" id="1.20.58.2010:FF:000001">
    <property type="entry name" value="Rop guanine nucleotide exchange factor 14"/>
    <property type="match status" value="1"/>
</dbReference>
<dbReference type="GO" id="GO:0005085">
    <property type="term" value="F:guanyl-nucleotide exchange factor activity"/>
    <property type="evidence" value="ECO:0007669"/>
    <property type="project" value="UniProtKB-UniRule"/>
</dbReference>
<keyword evidence="6" id="KW-1185">Reference proteome</keyword>
<dbReference type="EMBL" id="QPKB01000001">
    <property type="protein sequence ID" value="RWR72202.1"/>
    <property type="molecule type" value="Genomic_DNA"/>
</dbReference>
<comment type="caution">
    <text evidence="5">The sequence shown here is derived from an EMBL/GenBank/DDBJ whole genome shotgun (WGS) entry which is preliminary data.</text>
</comment>
<dbReference type="InterPro" id="IPR038937">
    <property type="entry name" value="RopGEF"/>
</dbReference>
<dbReference type="Pfam" id="PF03759">
    <property type="entry name" value="PRONE"/>
    <property type="match status" value="1"/>
</dbReference>
<name>A0A3S3NNR4_9MAGN</name>
<accession>A0A3S3NNR4</accession>
<keyword evidence="1 2" id="KW-0344">Guanine-nucleotide releasing factor</keyword>